<organism evidence="1 2">
    <name type="scientific">Ornithinibacter aureus</name>
    <dbReference type="NCBI Taxonomy" id="622664"/>
    <lineage>
        <taxon>Bacteria</taxon>
        <taxon>Bacillati</taxon>
        <taxon>Actinomycetota</taxon>
        <taxon>Actinomycetes</taxon>
        <taxon>Micrococcales</taxon>
        <taxon>Intrasporangiaceae</taxon>
        <taxon>Ornithinibacter</taxon>
    </lineage>
</organism>
<comment type="caution">
    <text evidence="1">The sequence shown here is derived from an EMBL/GenBank/DDBJ whole genome shotgun (WGS) entry which is preliminary data.</text>
</comment>
<name>A0ABP8J7P1_9MICO</name>
<protein>
    <recommendedName>
        <fullName evidence="3">VOC domain-containing protein</fullName>
    </recommendedName>
</protein>
<reference evidence="2" key="1">
    <citation type="journal article" date="2019" name="Int. J. Syst. Evol. Microbiol.">
        <title>The Global Catalogue of Microorganisms (GCM) 10K type strain sequencing project: providing services to taxonomists for standard genome sequencing and annotation.</title>
        <authorList>
            <consortium name="The Broad Institute Genomics Platform"/>
            <consortium name="The Broad Institute Genome Sequencing Center for Infectious Disease"/>
            <person name="Wu L."/>
            <person name="Ma J."/>
        </authorList>
    </citation>
    <scope>NUCLEOTIDE SEQUENCE [LARGE SCALE GENOMIC DNA]</scope>
    <source>
        <strain evidence="2">JCM 17738</strain>
    </source>
</reference>
<dbReference type="InterPro" id="IPR029068">
    <property type="entry name" value="Glyas_Bleomycin-R_OHBP_Dase"/>
</dbReference>
<dbReference type="RefSeq" id="WP_211675625.1">
    <property type="nucleotide sequence ID" value="NZ_BAABFX010000003.1"/>
</dbReference>
<evidence type="ECO:0000313" key="1">
    <source>
        <dbReference type="EMBL" id="GAA4386497.1"/>
    </source>
</evidence>
<dbReference type="EMBL" id="BAABFX010000003">
    <property type="protein sequence ID" value="GAA4386497.1"/>
    <property type="molecule type" value="Genomic_DNA"/>
</dbReference>
<proteinExistence type="predicted"/>
<evidence type="ECO:0008006" key="3">
    <source>
        <dbReference type="Google" id="ProtNLM"/>
    </source>
</evidence>
<keyword evidence="2" id="KW-1185">Reference proteome</keyword>
<dbReference type="SUPFAM" id="SSF54593">
    <property type="entry name" value="Glyoxalase/Bleomycin resistance protein/Dihydroxybiphenyl dioxygenase"/>
    <property type="match status" value="1"/>
</dbReference>
<accession>A0ABP8J7P1</accession>
<dbReference type="SUPFAM" id="SSF55961">
    <property type="entry name" value="Bet v1-like"/>
    <property type="match status" value="1"/>
</dbReference>
<evidence type="ECO:0000313" key="2">
    <source>
        <dbReference type="Proteomes" id="UP001500390"/>
    </source>
</evidence>
<gene>
    <name evidence="1" type="ORF">GCM10023153_00180</name>
</gene>
<dbReference type="Gene3D" id="3.10.180.10">
    <property type="entry name" value="2,3-Dihydroxybiphenyl 1,2-Dioxygenase, domain 1"/>
    <property type="match status" value="1"/>
</dbReference>
<sequence>MAGTGRDEAMTTSSEVKVPVPPGVAFSVFTDELDLWWVRGPINHFSGGRMRAMRCEPEVGGRLLEVYDEAGDDVLELARVTAWEPGRRLALESSLDDVATEVTFEPVGEGTRVRVVATVPVGGRDAGGTVWARVVPKWFGPWVRQRDEAPRSVRDIARLGLTVRYERPAAAARWLADVFGFETPDSLPRGEDPLPHTDYGHPWLELRAGGASVVIEPLPDGESARRGGDRDLPWVYVDDVEAVHRRVRERAGEAAAGTLGSPWGLPFFDATDCEGRRWRFAQARPTM</sequence>
<dbReference type="InterPro" id="IPR023393">
    <property type="entry name" value="START-like_dom_sf"/>
</dbReference>
<dbReference type="Gene3D" id="3.30.530.20">
    <property type="match status" value="1"/>
</dbReference>
<dbReference type="Proteomes" id="UP001500390">
    <property type="component" value="Unassembled WGS sequence"/>
</dbReference>